<keyword evidence="2" id="KW-1185">Reference proteome</keyword>
<dbReference type="PANTHER" id="PTHR35868:SF3">
    <property type="entry name" value="DUF2804 DOMAIN-CONTAINING PROTEIN"/>
    <property type="match status" value="1"/>
</dbReference>
<protein>
    <submittedName>
        <fullName evidence="1">DUF2804 domain-containing protein</fullName>
    </submittedName>
</protein>
<comment type="caution">
    <text evidence="1">The sequence shown here is derived from an EMBL/GenBank/DDBJ whole genome shotgun (WGS) entry which is preliminary data.</text>
</comment>
<evidence type="ECO:0000313" key="1">
    <source>
        <dbReference type="EMBL" id="MBU9723837.1"/>
    </source>
</evidence>
<dbReference type="Proteomes" id="UP000790580">
    <property type="component" value="Unassembled WGS sequence"/>
</dbReference>
<name>A0ABS6K297_9BACI</name>
<dbReference type="Pfam" id="PF10974">
    <property type="entry name" value="DUF2804"/>
    <property type="match status" value="1"/>
</dbReference>
<dbReference type="PANTHER" id="PTHR35868">
    <property type="entry name" value="DUF2804 DOMAIN-CONTAINING PROTEIN-RELATED"/>
    <property type="match status" value="1"/>
</dbReference>
<accession>A0ABS6K297</accession>
<sequence>MGSANTNANSNSSAYANAKANSNDNANAKANEITVPTNLCDEAGNLNQNSIGWAKTPLIGSNLSGSYLRKKRWNYWAVTTPDVLFSATISHLDYAAVMFVYILDLKTLRFFEKTELVPFGKGVHMPEKVNASLQYAGKNLMIGMEEKGAATEIKVECPNFSGKGVSLSANLMVHRPDGHESLNVVVPWSDKHFQYTSKQPTLPTEGEVRWGEDHYHFSKKEAFACLDFGRGKWPYSSTWNWASASGETGGHVVGLNFGGQWTDGTGQNENGIVVDGKLTKIHEDIVWKYDKTDFMKPWTLRSEKTDAVSLTFEPLFERTAATKAVVIQSEVHQMIGIFKGHVKTVDGKTIAIDSLLGWAEDHMARW</sequence>
<reference evidence="1 2" key="1">
    <citation type="submission" date="2021-06" db="EMBL/GenBank/DDBJ databases">
        <title>Bacillus sp. RD4P76, an endophyte from a halophyte.</title>
        <authorList>
            <person name="Sun J.-Q."/>
        </authorList>
    </citation>
    <scope>NUCLEOTIDE SEQUENCE [LARGE SCALE GENOMIC DNA]</scope>
    <source>
        <strain evidence="1 2">JCM 17098</strain>
    </source>
</reference>
<dbReference type="EMBL" id="JAHQCR010000087">
    <property type="protein sequence ID" value="MBU9723837.1"/>
    <property type="molecule type" value="Genomic_DNA"/>
</dbReference>
<gene>
    <name evidence="1" type="ORF">KS407_20670</name>
</gene>
<dbReference type="InterPro" id="IPR021243">
    <property type="entry name" value="DUF2804"/>
</dbReference>
<proteinExistence type="predicted"/>
<organism evidence="1 2">
    <name type="scientific">Evansella alkalicola</name>
    <dbReference type="NCBI Taxonomy" id="745819"/>
    <lineage>
        <taxon>Bacteria</taxon>
        <taxon>Bacillati</taxon>
        <taxon>Bacillota</taxon>
        <taxon>Bacilli</taxon>
        <taxon>Bacillales</taxon>
        <taxon>Bacillaceae</taxon>
        <taxon>Evansella</taxon>
    </lineage>
</organism>
<evidence type="ECO:0000313" key="2">
    <source>
        <dbReference type="Proteomes" id="UP000790580"/>
    </source>
</evidence>